<evidence type="ECO:0000313" key="1">
    <source>
        <dbReference type="EMBL" id="UWM55227.1"/>
    </source>
</evidence>
<dbReference type="KEGG" id="ssai:N0B31_02835"/>
<name>A0A9E7R427_9EURY</name>
<accession>A0A9E7R427</accession>
<sequence length="44" mass="5088">MSEAQRRLRLDVEDLENPVCDYCGVEIEEDEQRCEALDDGRCSP</sequence>
<reference evidence="1" key="1">
    <citation type="submission" date="2022-09" db="EMBL/GenBank/DDBJ databases">
        <title>Diverse halophilic archaea isolated from saline environments.</title>
        <authorList>
            <person name="Cui H.-L."/>
        </authorList>
    </citation>
    <scope>NUCLEOTIDE SEQUENCE</scope>
    <source>
        <strain evidence="1">ZS-35-S2</strain>
    </source>
</reference>
<dbReference type="GeneID" id="74941323"/>
<gene>
    <name evidence="1" type="ORF">N0B31_02835</name>
</gene>
<dbReference type="AlphaFoldDB" id="A0A9E7R427"/>
<organism evidence="1 2">
    <name type="scientific">Salinirubellus salinus</name>
    <dbReference type="NCBI Taxonomy" id="1364945"/>
    <lineage>
        <taxon>Archaea</taxon>
        <taxon>Methanobacteriati</taxon>
        <taxon>Methanobacteriota</taxon>
        <taxon>Stenosarchaea group</taxon>
        <taxon>Halobacteria</taxon>
        <taxon>Halobacteriales</taxon>
        <taxon>Natronomonadaceae</taxon>
        <taxon>Salinirubellus</taxon>
    </lineage>
</organism>
<evidence type="ECO:0000313" key="2">
    <source>
        <dbReference type="Proteomes" id="UP001057580"/>
    </source>
</evidence>
<dbReference type="Proteomes" id="UP001057580">
    <property type="component" value="Chromosome"/>
</dbReference>
<proteinExistence type="predicted"/>
<protein>
    <submittedName>
        <fullName evidence="1">Uncharacterized protein</fullName>
    </submittedName>
</protein>
<keyword evidence="2" id="KW-1185">Reference proteome</keyword>
<dbReference type="EMBL" id="CP104003">
    <property type="protein sequence ID" value="UWM55227.1"/>
    <property type="molecule type" value="Genomic_DNA"/>
</dbReference>
<dbReference type="RefSeq" id="WP_260594279.1">
    <property type="nucleotide sequence ID" value="NZ_CP104003.1"/>
</dbReference>